<evidence type="ECO:0000256" key="1">
    <source>
        <dbReference type="PIRNR" id="PIRNR037226"/>
    </source>
</evidence>
<gene>
    <name evidence="4" type="ORF">HMPREF0872_00905</name>
</gene>
<name>A0A096AM61_9FIRM</name>
<dbReference type="SUPFAM" id="SSF55031">
    <property type="entry name" value="Bacterial exopeptidase dimerisation domain"/>
    <property type="match status" value="1"/>
</dbReference>
<feature type="compositionally biased region" description="Basic and acidic residues" evidence="2">
    <location>
        <begin position="1"/>
        <end position="12"/>
    </location>
</feature>
<comment type="similarity">
    <text evidence="1">Belongs to the peptidase M20A family.</text>
</comment>
<dbReference type="InterPro" id="IPR017439">
    <property type="entry name" value="Amidohydrolase"/>
</dbReference>
<dbReference type="Pfam" id="PF01546">
    <property type="entry name" value="Peptidase_M20"/>
    <property type="match status" value="1"/>
</dbReference>
<dbReference type="InterPro" id="IPR052030">
    <property type="entry name" value="Peptidase_M20/M20A_hydrolases"/>
</dbReference>
<dbReference type="SUPFAM" id="SSF53187">
    <property type="entry name" value="Zn-dependent exopeptidases"/>
    <property type="match status" value="1"/>
</dbReference>
<dbReference type="EMBL" id="JRNT01000005">
    <property type="protein sequence ID" value="KGF48188.1"/>
    <property type="molecule type" value="Genomic_DNA"/>
</dbReference>
<proteinExistence type="inferred from homology"/>
<evidence type="ECO:0000313" key="4">
    <source>
        <dbReference type="EMBL" id="KGF48188.1"/>
    </source>
</evidence>
<comment type="caution">
    <text evidence="4">The sequence shown here is derived from an EMBL/GenBank/DDBJ whole genome shotgun (WGS) entry which is preliminary data.</text>
</comment>
<dbReference type="Gene3D" id="3.40.630.10">
    <property type="entry name" value="Zn peptidases"/>
    <property type="match status" value="1"/>
</dbReference>
<reference evidence="4 5" key="1">
    <citation type="submission" date="2014-07" db="EMBL/GenBank/DDBJ databases">
        <authorList>
            <person name="McCorrison J."/>
            <person name="Sanka R."/>
            <person name="Torralba M."/>
            <person name="Gillis M."/>
            <person name="Haft D.H."/>
            <person name="Methe B."/>
            <person name="Sutton G."/>
            <person name="Nelson K.E."/>
        </authorList>
    </citation>
    <scope>NUCLEOTIDE SEQUENCE [LARGE SCALE GENOMIC DNA]</scope>
    <source>
        <strain evidence="4 5">DNF00314</strain>
    </source>
</reference>
<feature type="domain" description="Peptidase M20 dimerisation" evidence="3">
    <location>
        <begin position="167"/>
        <end position="260"/>
    </location>
</feature>
<dbReference type="InterPro" id="IPR002933">
    <property type="entry name" value="Peptidase_M20"/>
</dbReference>
<dbReference type="Gene3D" id="3.30.70.360">
    <property type="match status" value="1"/>
</dbReference>
<dbReference type="GO" id="GO:0046657">
    <property type="term" value="P:folic acid catabolic process"/>
    <property type="evidence" value="ECO:0007669"/>
    <property type="project" value="TreeGrafter"/>
</dbReference>
<dbReference type="InterPro" id="IPR036264">
    <property type="entry name" value="Bact_exopeptidase_dim_dom"/>
</dbReference>
<keyword evidence="5" id="KW-1185">Reference proteome</keyword>
<feature type="region of interest" description="Disordered" evidence="2">
    <location>
        <begin position="1"/>
        <end position="20"/>
    </location>
</feature>
<dbReference type="InterPro" id="IPR017144">
    <property type="entry name" value="Xaa-Arg_dipeptidase"/>
</dbReference>
<keyword evidence="4" id="KW-0378">Hydrolase</keyword>
<accession>A0A096AM61</accession>
<dbReference type="eggNOG" id="COG1473">
    <property type="taxonomic scope" value="Bacteria"/>
</dbReference>
<dbReference type="PANTHER" id="PTHR30575:SF0">
    <property type="entry name" value="XAA-ARG DIPEPTIDASE"/>
    <property type="match status" value="1"/>
</dbReference>
<dbReference type="GO" id="GO:0005737">
    <property type="term" value="C:cytoplasm"/>
    <property type="evidence" value="ECO:0007669"/>
    <property type="project" value="TreeGrafter"/>
</dbReference>
<dbReference type="PIRSF" id="PIRSF037226">
    <property type="entry name" value="Amidohydrolase_ACY1L2_prd"/>
    <property type="match status" value="1"/>
</dbReference>
<dbReference type="NCBIfam" id="TIGR01891">
    <property type="entry name" value="amidohydrolases"/>
    <property type="match status" value="1"/>
</dbReference>
<evidence type="ECO:0000259" key="3">
    <source>
        <dbReference type="Pfam" id="PF07687"/>
    </source>
</evidence>
<evidence type="ECO:0000256" key="2">
    <source>
        <dbReference type="SAM" id="MobiDB-lite"/>
    </source>
</evidence>
<dbReference type="Pfam" id="PF07687">
    <property type="entry name" value="M20_dimer"/>
    <property type="match status" value="1"/>
</dbReference>
<organism evidence="4 5">
    <name type="scientific">Veillonella montpellierensis DNF00314</name>
    <dbReference type="NCBI Taxonomy" id="1401067"/>
    <lineage>
        <taxon>Bacteria</taxon>
        <taxon>Bacillati</taxon>
        <taxon>Bacillota</taxon>
        <taxon>Negativicutes</taxon>
        <taxon>Veillonellales</taxon>
        <taxon>Veillonellaceae</taxon>
        <taxon>Veillonella</taxon>
    </lineage>
</organism>
<protein>
    <recommendedName>
        <fullName evidence="1">Peptidase M20 domain-containing protein 2</fullName>
    </recommendedName>
</protein>
<dbReference type="PANTHER" id="PTHR30575">
    <property type="entry name" value="PEPTIDASE M20"/>
    <property type="match status" value="1"/>
</dbReference>
<dbReference type="GO" id="GO:0071713">
    <property type="term" value="F:para-aminobenzoyl-glutamate hydrolase activity"/>
    <property type="evidence" value="ECO:0007669"/>
    <property type="project" value="TreeGrafter"/>
</dbReference>
<dbReference type="GO" id="GO:0016805">
    <property type="term" value="F:dipeptidase activity"/>
    <property type="evidence" value="ECO:0007669"/>
    <property type="project" value="InterPro"/>
</dbReference>
<sequence length="389" mass="42807">MSKHISTAEHVNHQLATHPELSGQEYESSKLLCTICESAGMNVERDFIGLPTAFRANVVRANNPQGKLAILCEYDALPDIGHGCGHCASGSMSLLAALTLHEMYNTSSMANSSTMDIDLIGTPDEEATGCKVDMVKAGIFKDYDYAIMVHLDGIESRAKAQFLALDNFRVRYHGKTAHAASNPWDGVNALNSVQLALTAIDMLRQQVRPETRIGSWIITGGKAANVIPDFAEFECCIRHTDRQYLNTVTEKVKKIFEAAAMATGTTVDYTFYGNPYDNMNINQNGITLLEDIMTQLNIDFNPNPPTELGSSDIGSVSFQCPAFHPYLRLAGKDKVCHTIEFANAMLEPTITKTIQEGAMIIGVSLLELISHPQKLRAIKEEFYHSINNL</sequence>
<dbReference type="Proteomes" id="UP000029628">
    <property type="component" value="Unassembled WGS sequence"/>
</dbReference>
<evidence type="ECO:0000313" key="5">
    <source>
        <dbReference type="Proteomes" id="UP000029628"/>
    </source>
</evidence>
<dbReference type="AlphaFoldDB" id="A0A096AM61"/>
<dbReference type="FunFam" id="3.30.70.360:FF:000004">
    <property type="entry name" value="Peptidase M20 domain-containing protein 2"/>
    <property type="match status" value="1"/>
</dbReference>
<dbReference type="InterPro" id="IPR011650">
    <property type="entry name" value="Peptidase_M20_dimer"/>
</dbReference>